<dbReference type="AlphaFoldDB" id="A0A014NQY0"/>
<gene>
    <name evidence="1" type="ORF">BG55_06350</name>
</gene>
<accession>A0A014NQY0</accession>
<keyword evidence="2" id="KW-1185">Reference proteome</keyword>
<dbReference type="STRING" id="69222.BG55_06350"/>
<dbReference type="Proteomes" id="UP000019918">
    <property type="component" value="Unassembled WGS sequence"/>
</dbReference>
<evidence type="ECO:0000313" key="2">
    <source>
        <dbReference type="Proteomes" id="UP000019918"/>
    </source>
</evidence>
<reference evidence="1 2" key="1">
    <citation type="submission" date="2014-02" db="EMBL/GenBank/DDBJ databases">
        <title>Draft genome of Erwinia mallotivora strain BT-MARDI, a papaya dieback pathogen.</title>
        <authorList>
            <person name="Redzuan R."/>
            <person name="Abu Bakar N."/>
            <person name="Badrun R."/>
            <person name="Mohd Raih M.F."/>
            <person name="Rozano L."/>
            <person name="Mat Amin N."/>
        </authorList>
    </citation>
    <scope>NUCLEOTIDE SEQUENCE [LARGE SCALE GENOMIC DNA]</scope>
    <source>
        <strain evidence="1 2">BT-MARDI</strain>
    </source>
</reference>
<sequence length="62" mass="6520">MCDALICRVCCGEGTAEFACENCAGTGREPTDENAFGQCHTCYGDGVAEQICFRCSGSGIEE</sequence>
<protein>
    <submittedName>
        <fullName evidence="1">Molecular chaperone DnaJ</fullName>
    </submittedName>
</protein>
<proteinExistence type="predicted"/>
<dbReference type="EMBL" id="JFHN01000034">
    <property type="protein sequence ID" value="EXU76215.1"/>
    <property type="molecule type" value="Genomic_DNA"/>
</dbReference>
<comment type="caution">
    <text evidence="1">The sequence shown here is derived from an EMBL/GenBank/DDBJ whole genome shotgun (WGS) entry which is preliminary data.</text>
</comment>
<evidence type="ECO:0000313" key="1">
    <source>
        <dbReference type="EMBL" id="EXU76215.1"/>
    </source>
</evidence>
<organism evidence="1 2">
    <name type="scientific">Erwinia mallotivora</name>
    <dbReference type="NCBI Taxonomy" id="69222"/>
    <lineage>
        <taxon>Bacteria</taxon>
        <taxon>Pseudomonadati</taxon>
        <taxon>Pseudomonadota</taxon>
        <taxon>Gammaproteobacteria</taxon>
        <taxon>Enterobacterales</taxon>
        <taxon>Erwiniaceae</taxon>
        <taxon>Erwinia</taxon>
    </lineage>
</organism>
<name>A0A014NQY0_9GAMM</name>
<dbReference type="PATRIC" id="fig|69222.5.peg.1306"/>